<dbReference type="PANTHER" id="PTHR43214:SF24">
    <property type="entry name" value="TRANSCRIPTIONAL REGULATORY PROTEIN NARL-RELATED"/>
    <property type="match status" value="1"/>
</dbReference>
<dbReference type="Proteomes" id="UP001501666">
    <property type="component" value="Unassembled WGS sequence"/>
</dbReference>
<keyword evidence="3" id="KW-0804">Transcription</keyword>
<sequence>MIRLLLVDDHPIVRDGLRAAFETEPDIHVAGEAANGREGIDRAAALKVDIVLMDLRMPEMDGVSAITALRHSHPHIKTLVLTTFDGDSDVLPAIEAGATATAPPPSARGIDAFAQLVDEQPGFAATPRLPAERRRWRLVGPGAGRPPYRQAVSAGLESRTRPWVASGSTPVTPARRASRAARSAPFVSWPSRS</sequence>
<evidence type="ECO:0000256" key="4">
    <source>
        <dbReference type="PROSITE-ProRule" id="PRU00169"/>
    </source>
</evidence>
<dbReference type="EMBL" id="BAAATE010000013">
    <property type="protein sequence ID" value="GAA2671056.1"/>
    <property type="molecule type" value="Genomic_DNA"/>
</dbReference>
<accession>A0ABP6ELY2</accession>
<dbReference type="RefSeq" id="WP_346149796.1">
    <property type="nucleotide sequence ID" value="NZ_BAAATE010000013.1"/>
</dbReference>
<evidence type="ECO:0000256" key="1">
    <source>
        <dbReference type="ARBA" id="ARBA00023015"/>
    </source>
</evidence>
<feature type="domain" description="Response regulatory" evidence="6">
    <location>
        <begin position="3"/>
        <end position="119"/>
    </location>
</feature>
<gene>
    <name evidence="7" type="ORF">GCM10010412_050420</name>
</gene>
<keyword evidence="1" id="KW-0805">Transcription regulation</keyword>
<keyword evidence="8" id="KW-1185">Reference proteome</keyword>
<feature type="region of interest" description="Disordered" evidence="5">
    <location>
        <begin position="138"/>
        <end position="193"/>
    </location>
</feature>
<protein>
    <recommendedName>
        <fullName evidence="6">Response regulatory domain-containing protein</fullName>
    </recommendedName>
</protein>
<keyword evidence="4" id="KW-0597">Phosphoprotein</keyword>
<keyword evidence="2" id="KW-0238">DNA-binding</keyword>
<evidence type="ECO:0000256" key="5">
    <source>
        <dbReference type="SAM" id="MobiDB-lite"/>
    </source>
</evidence>
<dbReference type="SMART" id="SM00448">
    <property type="entry name" value="REC"/>
    <property type="match status" value="1"/>
</dbReference>
<dbReference type="InterPro" id="IPR039420">
    <property type="entry name" value="WalR-like"/>
</dbReference>
<dbReference type="Pfam" id="PF00072">
    <property type="entry name" value="Response_reg"/>
    <property type="match status" value="1"/>
</dbReference>
<dbReference type="InterPro" id="IPR011006">
    <property type="entry name" value="CheY-like_superfamily"/>
</dbReference>
<dbReference type="InterPro" id="IPR058245">
    <property type="entry name" value="NreC/VraR/RcsB-like_REC"/>
</dbReference>
<evidence type="ECO:0000313" key="8">
    <source>
        <dbReference type="Proteomes" id="UP001501666"/>
    </source>
</evidence>
<dbReference type="PROSITE" id="PS50110">
    <property type="entry name" value="RESPONSE_REGULATORY"/>
    <property type="match status" value="1"/>
</dbReference>
<feature type="modified residue" description="4-aspartylphosphate" evidence="4">
    <location>
        <position position="54"/>
    </location>
</feature>
<dbReference type="PANTHER" id="PTHR43214">
    <property type="entry name" value="TWO-COMPONENT RESPONSE REGULATOR"/>
    <property type="match status" value="1"/>
</dbReference>
<dbReference type="CDD" id="cd17535">
    <property type="entry name" value="REC_NarL-like"/>
    <property type="match status" value="1"/>
</dbReference>
<evidence type="ECO:0000313" key="7">
    <source>
        <dbReference type="EMBL" id="GAA2671056.1"/>
    </source>
</evidence>
<dbReference type="SUPFAM" id="SSF52172">
    <property type="entry name" value="CheY-like"/>
    <property type="match status" value="1"/>
</dbReference>
<organism evidence="7 8">
    <name type="scientific">Nonomuraea recticatena</name>
    <dbReference type="NCBI Taxonomy" id="46178"/>
    <lineage>
        <taxon>Bacteria</taxon>
        <taxon>Bacillati</taxon>
        <taxon>Actinomycetota</taxon>
        <taxon>Actinomycetes</taxon>
        <taxon>Streptosporangiales</taxon>
        <taxon>Streptosporangiaceae</taxon>
        <taxon>Nonomuraea</taxon>
    </lineage>
</organism>
<evidence type="ECO:0000256" key="3">
    <source>
        <dbReference type="ARBA" id="ARBA00023163"/>
    </source>
</evidence>
<comment type="caution">
    <text evidence="7">The sequence shown here is derived from an EMBL/GenBank/DDBJ whole genome shotgun (WGS) entry which is preliminary data.</text>
</comment>
<reference evidence="8" key="1">
    <citation type="journal article" date="2019" name="Int. J. Syst. Evol. Microbiol.">
        <title>The Global Catalogue of Microorganisms (GCM) 10K type strain sequencing project: providing services to taxonomists for standard genome sequencing and annotation.</title>
        <authorList>
            <consortium name="The Broad Institute Genomics Platform"/>
            <consortium name="The Broad Institute Genome Sequencing Center for Infectious Disease"/>
            <person name="Wu L."/>
            <person name="Ma J."/>
        </authorList>
    </citation>
    <scope>NUCLEOTIDE SEQUENCE [LARGE SCALE GENOMIC DNA]</scope>
    <source>
        <strain evidence="8">JCM 6835</strain>
    </source>
</reference>
<evidence type="ECO:0000256" key="2">
    <source>
        <dbReference type="ARBA" id="ARBA00023125"/>
    </source>
</evidence>
<dbReference type="InterPro" id="IPR001789">
    <property type="entry name" value="Sig_transdc_resp-reg_receiver"/>
</dbReference>
<proteinExistence type="predicted"/>
<dbReference type="Gene3D" id="3.40.50.2300">
    <property type="match status" value="1"/>
</dbReference>
<evidence type="ECO:0000259" key="6">
    <source>
        <dbReference type="PROSITE" id="PS50110"/>
    </source>
</evidence>
<name>A0ABP6ELY2_9ACTN</name>